<reference evidence="8" key="1">
    <citation type="journal article" date="2019" name="Int. J. Syst. Evol. Microbiol.">
        <title>The Global Catalogue of Microorganisms (GCM) 10K type strain sequencing project: providing services to taxonomists for standard genome sequencing and annotation.</title>
        <authorList>
            <consortium name="The Broad Institute Genomics Platform"/>
            <consortium name="The Broad Institute Genome Sequencing Center for Infectious Disease"/>
            <person name="Wu L."/>
            <person name="Ma J."/>
        </authorList>
    </citation>
    <scope>NUCLEOTIDE SEQUENCE [LARGE SCALE GENOMIC DNA]</scope>
    <source>
        <strain evidence="8">CGMCC 4.7246</strain>
    </source>
</reference>
<dbReference type="Pfam" id="PF00486">
    <property type="entry name" value="Trans_reg_C"/>
    <property type="match status" value="1"/>
</dbReference>
<evidence type="ECO:0000256" key="1">
    <source>
        <dbReference type="ARBA" id="ARBA00005820"/>
    </source>
</evidence>
<dbReference type="InterPro" id="IPR016032">
    <property type="entry name" value="Sig_transdc_resp-reg_C-effctor"/>
</dbReference>
<accession>A0ABW1P9E4</accession>
<evidence type="ECO:0000256" key="4">
    <source>
        <dbReference type="ARBA" id="ARBA00023163"/>
    </source>
</evidence>
<sequence>MEVLVDGRALDLGHAVRRHVLGVLAADANTVVTADRLADRVWGHRRPPGSRSAVYSYVSRLRHVLAPVRGLDLVRRSGGYVLEMDPAVGDLHALRAAFAGIRAGTPDEDDLRTALDLWGGDALPALDSPWADDLRAAARRQRLTVLHVHADLALAAGEHDRVAATLARHTAENPLDERLAAQYMLAAHRTGRRTEALAHYDRFRRHLAEVLGIGPCQELRHLHQVILTSDQAGRALDPSHHRAAHQ</sequence>
<keyword evidence="8" id="KW-1185">Reference proteome</keyword>
<dbReference type="Pfam" id="PF03704">
    <property type="entry name" value="BTAD"/>
    <property type="match status" value="1"/>
</dbReference>
<dbReference type="InterPro" id="IPR036388">
    <property type="entry name" value="WH-like_DNA-bd_sf"/>
</dbReference>
<dbReference type="PANTHER" id="PTHR35807:SF1">
    <property type="entry name" value="TRANSCRIPTIONAL REGULATOR REDD"/>
    <property type="match status" value="1"/>
</dbReference>
<keyword evidence="3 5" id="KW-0238">DNA-binding</keyword>
<name>A0ABW1P9E4_9PSEU</name>
<protein>
    <submittedName>
        <fullName evidence="7">BTAD domain-containing putative transcriptional regulator</fullName>
    </submittedName>
</protein>
<dbReference type="SUPFAM" id="SSF48452">
    <property type="entry name" value="TPR-like"/>
    <property type="match status" value="1"/>
</dbReference>
<dbReference type="SMART" id="SM00862">
    <property type="entry name" value="Trans_reg_C"/>
    <property type="match status" value="1"/>
</dbReference>
<feature type="domain" description="OmpR/PhoB-type" evidence="6">
    <location>
        <begin position="1"/>
        <end position="84"/>
    </location>
</feature>
<dbReference type="PROSITE" id="PS51755">
    <property type="entry name" value="OMPR_PHOB"/>
    <property type="match status" value="1"/>
</dbReference>
<dbReference type="CDD" id="cd15831">
    <property type="entry name" value="BTAD"/>
    <property type="match status" value="1"/>
</dbReference>
<evidence type="ECO:0000256" key="2">
    <source>
        <dbReference type="ARBA" id="ARBA00023015"/>
    </source>
</evidence>
<dbReference type="RefSeq" id="WP_380638287.1">
    <property type="nucleotide sequence ID" value="NZ_JBHSQO010000023.1"/>
</dbReference>
<evidence type="ECO:0000256" key="3">
    <source>
        <dbReference type="ARBA" id="ARBA00023125"/>
    </source>
</evidence>
<dbReference type="InterPro" id="IPR051677">
    <property type="entry name" value="AfsR-DnrI-RedD_regulator"/>
</dbReference>
<organism evidence="7 8">
    <name type="scientific">Saccharothrix lopnurensis</name>
    <dbReference type="NCBI Taxonomy" id="1670621"/>
    <lineage>
        <taxon>Bacteria</taxon>
        <taxon>Bacillati</taxon>
        <taxon>Actinomycetota</taxon>
        <taxon>Actinomycetes</taxon>
        <taxon>Pseudonocardiales</taxon>
        <taxon>Pseudonocardiaceae</taxon>
        <taxon>Saccharothrix</taxon>
    </lineage>
</organism>
<evidence type="ECO:0000313" key="7">
    <source>
        <dbReference type="EMBL" id="MFC6091988.1"/>
    </source>
</evidence>
<evidence type="ECO:0000259" key="6">
    <source>
        <dbReference type="PROSITE" id="PS51755"/>
    </source>
</evidence>
<evidence type="ECO:0000256" key="5">
    <source>
        <dbReference type="PROSITE-ProRule" id="PRU01091"/>
    </source>
</evidence>
<keyword evidence="4" id="KW-0804">Transcription</keyword>
<dbReference type="Gene3D" id="1.10.10.10">
    <property type="entry name" value="Winged helix-like DNA-binding domain superfamily/Winged helix DNA-binding domain"/>
    <property type="match status" value="1"/>
</dbReference>
<gene>
    <name evidence="7" type="ORF">ACFP3R_22185</name>
</gene>
<dbReference type="InterPro" id="IPR011990">
    <property type="entry name" value="TPR-like_helical_dom_sf"/>
</dbReference>
<dbReference type="InterPro" id="IPR005158">
    <property type="entry name" value="BTAD"/>
</dbReference>
<dbReference type="InterPro" id="IPR001867">
    <property type="entry name" value="OmpR/PhoB-type_DNA-bd"/>
</dbReference>
<dbReference type="Gene3D" id="1.25.40.10">
    <property type="entry name" value="Tetratricopeptide repeat domain"/>
    <property type="match status" value="1"/>
</dbReference>
<comment type="caution">
    <text evidence="7">The sequence shown here is derived from an EMBL/GenBank/DDBJ whole genome shotgun (WGS) entry which is preliminary data.</text>
</comment>
<dbReference type="PANTHER" id="PTHR35807">
    <property type="entry name" value="TRANSCRIPTIONAL REGULATOR REDD-RELATED"/>
    <property type="match status" value="1"/>
</dbReference>
<dbReference type="Proteomes" id="UP001596220">
    <property type="component" value="Unassembled WGS sequence"/>
</dbReference>
<feature type="DNA-binding region" description="OmpR/PhoB-type" evidence="5">
    <location>
        <begin position="1"/>
        <end position="84"/>
    </location>
</feature>
<evidence type="ECO:0000313" key="8">
    <source>
        <dbReference type="Proteomes" id="UP001596220"/>
    </source>
</evidence>
<proteinExistence type="inferred from homology"/>
<comment type="similarity">
    <text evidence="1">Belongs to the AfsR/DnrI/RedD regulatory family.</text>
</comment>
<dbReference type="EMBL" id="JBHSQO010000023">
    <property type="protein sequence ID" value="MFC6091988.1"/>
    <property type="molecule type" value="Genomic_DNA"/>
</dbReference>
<keyword evidence="2" id="KW-0805">Transcription regulation</keyword>
<dbReference type="SMART" id="SM01043">
    <property type="entry name" value="BTAD"/>
    <property type="match status" value="1"/>
</dbReference>
<dbReference type="SUPFAM" id="SSF46894">
    <property type="entry name" value="C-terminal effector domain of the bipartite response regulators"/>
    <property type="match status" value="1"/>
</dbReference>